<feature type="domain" description="HTH lysR-type" evidence="6">
    <location>
        <begin position="3"/>
        <end position="60"/>
    </location>
</feature>
<dbReference type="PRINTS" id="PR00039">
    <property type="entry name" value="HTHLYSR"/>
</dbReference>
<dbReference type="InterPro" id="IPR050950">
    <property type="entry name" value="HTH-type_LysR_regulators"/>
</dbReference>
<dbReference type="Gene3D" id="3.40.190.290">
    <property type="match status" value="1"/>
</dbReference>
<dbReference type="PANTHER" id="PTHR30419:SF8">
    <property type="entry name" value="NITROGEN ASSIMILATION TRANSCRIPTIONAL ACTIVATOR-RELATED"/>
    <property type="match status" value="1"/>
</dbReference>
<keyword evidence="2" id="KW-0805">Transcription regulation</keyword>
<keyword evidence="8" id="KW-1185">Reference proteome</keyword>
<dbReference type="GO" id="GO:0003700">
    <property type="term" value="F:DNA-binding transcription factor activity"/>
    <property type="evidence" value="ECO:0007669"/>
    <property type="project" value="InterPro"/>
</dbReference>
<comment type="caution">
    <text evidence="7">The sequence shown here is derived from an EMBL/GenBank/DDBJ whole genome shotgun (WGS) entry which is preliminary data.</text>
</comment>
<dbReference type="InterPro" id="IPR036390">
    <property type="entry name" value="WH_DNA-bd_sf"/>
</dbReference>
<sequence>MNITLRQLRAFVLVVERGSFTKAASDMHLTQSALSLLVRDLEAAIGARLIDRTTRSASATAVGLDFFASARRILDDLDHAVGHLDTLFAKQRGRVVVAAPLILAATFLPPILAGFRDAFPGIDLVLCDTLPNEVLPLVRAGTADLGIGTFRRGDDDVTKVLLFRESMVAVHPRGHALGHLDTLRWADLDNVPVLTVPRGSVFRELAETGFAAAGLSLEPAFEATYVGTLLGLVGAGLGVAIVPGYATALADTARVGWRRLEAPVVEREVVCAHRAGFSLSPAAEAFKQHVLETVRRTWSGAPQG</sequence>
<keyword evidence="5" id="KW-0812">Transmembrane</keyword>
<evidence type="ECO:0000313" key="8">
    <source>
        <dbReference type="Proteomes" id="UP000294664"/>
    </source>
</evidence>
<accession>A0A4R3M5X2</accession>
<evidence type="ECO:0000259" key="6">
    <source>
        <dbReference type="PROSITE" id="PS50931"/>
    </source>
</evidence>
<proteinExistence type="inferred from homology"/>
<evidence type="ECO:0000256" key="5">
    <source>
        <dbReference type="SAM" id="Phobius"/>
    </source>
</evidence>
<dbReference type="InterPro" id="IPR000847">
    <property type="entry name" value="LysR_HTH_N"/>
</dbReference>
<dbReference type="AlphaFoldDB" id="A0A4R3M5X2"/>
<dbReference type="GO" id="GO:0005829">
    <property type="term" value="C:cytosol"/>
    <property type="evidence" value="ECO:0007669"/>
    <property type="project" value="TreeGrafter"/>
</dbReference>
<dbReference type="SUPFAM" id="SSF46785">
    <property type="entry name" value="Winged helix' DNA-binding domain"/>
    <property type="match status" value="1"/>
</dbReference>
<dbReference type="PANTHER" id="PTHR30419">
    <property type="entry name" value="HTH-TYPE TRANSCRIPTIONAL REGULATOR YBHD"/>
    <property type="match status" value="1"/>
</dbReference>
<organism evidence="7 8">
    <name type="scientific">Aquabacter spiritensis</name>
    <dbReference type="NCBI Taxonomy" id="933073"/>
    <lineage>
        <taxon>Bacteria</taxon>
        <taxon>Pseudomonadati</taxon>
        <taxon>Pseudomonadota</taxon>
        <taxon>Alphaproteobacteria</taxon>
        <taxon>Hyphomicrobiales</taxon>
        <taxon>Xanthobacteraceae</taxon>
        <taxon>Aquabacter</taxon>
    </lineage>
</organism>
<dbReference type="Pfam" id="PF00126">
    <property type="entry name" value="HTH_1"/>
    <property type="match status" value="1"/>
</dbReference>
<name>A0A4R3M5X2_9HYPH</name>
<dbReference type="Proteomes" id="UP000294664">
    <property type="component" value="Unassembled WGS sequence"/>
</dbReference>
<evidence type="ECO:0000256" key="1">
    <source>
        <dbReference type="ARBA" id="ARBA00009437"/>
    </source>
</evidence>
<keyword evidence="4" id="KW-0804">Transcription</keyword>
<dbReference type="FunFam" id="1.10.10.10:FF:000001">
    <property type="entry name" value="LysR family transcriptional regulator"/>
    <property type="match status" value="1"/>
</dbReference>
<feature type="transmembrane region" description="Helical" evidence="5">
    <location>
        <begin position="225"/>
        <end position="250"/>
    </location>
</feature>
<reference evidence="7 8" key="1">
    <citation type="submission" date="2019-03" db="EMBL/GenBank/DDBJ databases">
        <title>Genomic Encyclopedia of Type Strains, Phase IV (KMG-IV): sequencing the most valuable type-strain genomes for metagenomic binning, comparative biology and taxonomic classification.</title>
        <authorList>
            <person name="Goeker M."/>
        </authorList>
    </citation>
    <scope>NUCLEOTIDE SEQUENCE [LARGE SCALE GENOMIC DNA]</scope>
    <source>
        <strain evidence="7 8">DSM 9035</strain>
    </source>
</reference>
<dbReference type="CDD" id="cd08440">
    <property type="entry name" value="PBP2_LTTR_like_4"/>
    <property type="match status" value="1"/>
</dbReference>
<dbReference type="InterPro" id="IPR005119">
    <property type="entry name" value="LysR_subst-bd"/>
</dbReference>
<keyword evidence="5" id="KW-0472">Membrane</keyword>
<protein>
    <submittedName>
        <fullName evidence="7">DNA-binding transcriptional LysR family regulator</fullName>
    </submittedName>
</protein>
<dbReference type="GO" id="GO:0003677">
    <property type="term" value="F:DNA binding"/>
    <property type="evidence" value="ECO:0007669"/>
    <property type="project" value="UniProtKB-KW"/>
</dbReference>
<dbReference type="Pfam" id="PF03466">
    <property type="entry name" value="LysR_substrate"/>
    <property type="match status" value="1"/>
</dbReference>
<dbReference type="OrthoDB" id="7492271at2"/>
<dbReference type="SUPFAM" id="SSF53850">
    <property type="entry name" value="Periplasmic binding protein-like II"/>
    <property type="match status" value="1"/>
</dbReference>
<gene>
    <name evidence="7" type="ORF">EDC64_101178</name>
</gene>
<keyword evidence="5" id="KW-1133">Transmembrane helix</keyword>
<evidence type="ECO:0000256" key="3">
    <source>
        <dbReference type="ARBA" id="ARBA00023125"/>
    </source>
</evidence>
<evidence type="ECO:0000256" key="4">
    <source>
        <dbReference type="ARBA" id="ARBA00023163"/>
    </source>
</evidence>
<dbReference type="Gene3D" id="1.10.10.10">
    <property type="entry name" value="Winged helix-like DNA-binding domain superfamily/Winged helix DNA-binding domain"/>
    <property type="match status" value="1"/>
</dbReference>
<dbReference type="EMBL" id="SMAI01000001">
    <property type="protein sequence ID" value="TCT07659.1"/>
    <property type="molecule type" value="Genomic_DNA"/>
</dbReference>
<keyword evidence="3 7" id="KW-0238">DNA-binding</keyword>
<feature type="transmembrane region" description="Helical" evidence="5">
    <location>
        <begin position="95"/>
        <end position="115"/>
    </location>
</feature>
<comment type="similarity">
    <text evidence="1">Belongs to the LysR transcriptional regulatory family.</text>
</comment>
<dbReference type="InterPro" id="IPR036388">
    <property type="entry name" value="WH-like_DNA-bd_sf"/>
</dbReference>
<evidence type="ECO:0000313" key="7">
    <source>
        <dbReference type="EMBL" id="TCT07659.1"/>
    </source>
</evidence>
<dbReference type="PROSITE" id="PS50931">
    <property type="entry name" value="HTH_LYSR"/>
    <property type="match status" value="1"/>
</dbReference>
<dbReference type="RefSeq" id="WP_132028691.1">
    <property type="nucleotide sequence ID" value="NZ_SMAI01000001.1"/>
</dbReference>
<evidence type="ECO:0000256" key="2">
    <source>
        <dbReference type="ARBA" id="ARBA00023015"/>
    </source>
</evidence>